<accession>A0ABD2TLM7</accession>
<evidence type="ECO:0000313" key="3">
    <source>
        <dbReference type="EMBL" id="KAL3357126.1"/>
    </source>
</evidence>
<dbReference type="EMBL" id="JBJKTR010000010">
    <property type="protein sequence ID" value="KAL3357126.1"/>
    <property type="molecule type" value="Genomic_DNA"/>
</dbReference>
<keyword evidence="4" id="KW-1185">Reference proteome</keyword>
<proteinExistence type="predicted"/>
<evidence type="ECO:0000259" key="2">
    <source>
        <dbReference type="Pfam" id="PF25103"/>
    </source>
</evidence>
<dbReference type="Pfam" id="PF25103">
    <property type="entry name" value="DUF7811"/>
    <property type="match status" value="1"/>
</dbReference>
<keyword evidence="1" id="KW-0472">Membrane</keyword>
<feature type="non-terminal residue" evidence="3">
    <location>
        <position position="1"/>
    </location>
</feature>
<organism evidence="3 4">
    <name type="scientific">Solanum stoloniferum</name>
    <dbReference type="NCBI Taxonomy" id="62892"/>
    <lineage>
        <taxon>Eukaryota</taxon>
        <taxon>Viridiplantae</taxon>
        <taxon>Streptophyta</taxon>
        <taxon>Embryophyta</taxon>
        <taxon>Tracheophyta</taxon>
        <taxon>Spermatophyta</taxon>
        <taxon>Magnoliopsida</taxon>
        <taxon>eudicotyledons</taxon>
        <taxon>Gunneridae</taxon>
        <taxon>Pentapetalae</taxon>
        <taxon>asterids</taxon>
        <taxon>lamiids</taxon>
        <taxon>Solanales</taxon>
        <taxon>Solanaceae</taxon>
        <taxon>Solanoideae</taxon>
        <taxon>Solaneae</taxon>
        <taxon>Solanum</taxon>
    </lineage>
</organism>
<dbReference type="Proteomes" id="UP001627284">
    <property type="component" value="Unassembled WGS sequence"/>
</dbReference>
<dbReference type="InterPro" id="IPR056713">
    <property type="entry name" value="DUF7811"/>
</dbReference>
<keyword evidence="1" id="KW-0812">Transmembrane</keyword>
<name>A0ABD2TLM7_9SOLN</name>
<gene>
    <name evidence="3" type="ORF">AABB24_017689</name>
</gene>
<evidence type="ECO:0000313" key="4">
    <source>
        <dbReference type="Proteomes" id="UP001627284"/>
    </source>
</evidence>
<feature type="domain" description="DUF7811" evidence="2">
    <location>
        <begin position="165"/>
        <end position="286"/>
    </location>
</feature>
<keyword evidence="1" id="KW-1133">Transmembrane helix</keyword>
<dbReference type="PANTHER" id="PTHR36739:SF1">
    <property type="entry name" value="D-TAGATOSE-1,6-BISPHOSPHATE ALDOLASE SUBUNIT"/>
    <property type="match status" value="1"/>
</dbReference>
<reference evidence="3 4" key="1">
    <citation type="submission" date="2024-05" db="EMBL/GenBank/DDBJ databases">
        <title>De novo assembly of an allotetraploid wild potato.</title>
        <authorList>
            <person name="Hosaka A.J."/>
        </authorList>
    </citation>
    <scope>NUCLEOTIDE SEQUENCE [LARGE SCALE GENOMIC DNA]</scope>
    <source>
        <tissue evidence="3">Young leaves</tissue>
    </source>
</reference>
<dbReference type="PANTHER" id="PTHR36739">
    <property type="entry name" value="D-TAGATOSE-1,6-BISPHOSPHATE ALDOLASE SUBUNIT"/>
    <property type="match status" value="1"/>
</dbReference>
<sequence length="286" mass="31780">SIPVALIFYLFLFFHFSDFFFCFTFLRFRSFPFHIPSKFPSRRKKMPEIAAVCLSAVSSIPLLKDPPCSSGSSCSSFRKLTLFPSQSPIRSVKFVAKASGSGGFLGDDAFGPYPWESSDSSDPSMQWVQEEKITLFTADGLVQLGGNMVKRRISSSDKKQGKLKVSPRLQRFRESSYMDPNQSLCLGALFDIAATNGLDMGRKLCIIGFCRSIEMLSDVVEDTVLEHGGEIVSAEKASKGDMQEKLTMTVAVPLLWGVPPASERIHLAVRNGGGIVDKVFWRWDFL</sequence>
<evidence type="ECO:0000256" key="1">
    <source>
        <dbReference type="SAM" id="Phobius"/>
    </source>
</evidence>
<protein>
    <recommendedName>
        <fullName evidence="2">DUF7811 domain-containing protein</fullName>
    </recommendedName>
</protein>
<feature type="transmembrane region" description="Helical" evidence="1">
    <location>
        <begin position="6"/>
        <end position="26"/>
    </location>
</feature>
<dbReference type="AlphaFoldDB" id="A0ABD2TLM7"/>
<comment type="caution">
    <text evidence="3">The sequence shown here is derived from an EMBL/GenBank/DDBJ whole genome shotgun (WGS) entry which is preliminary data.</text>
</comment>